<evidence type="ECO:0000256" key="3">
    <source>
        <dbReference type="ARBA" id="ARBA00022695"/>
    </source>
</evidence>
<dbReference type="InterPro" id="IPR003390">
    <property type="entry name" value="DNA_integrity_scan_DisA_N"/>
</dbReference>
<gene>
    <name evidence="7" type="ORF">MNBD_PLANCTO02-313</name>
</gene>
<dbReference type="InterPro" id="IPR048544">
    <property type="entry name" value="DacZ_P"/>
</dbReference>
<dbReference type="GO" id="GO:0004016">
    <property type="term" value="F:adenylate cyclase activity"/>
    <property type="evidence" value="ECO:0007669"/>
    <property type="project" value="TreeGrafter"/>
</dbReference>
<evidence type="ECO:0000256" key="1">
    <source>
        <dbReference type="ARBA" id="ARBA00000877"/>
    </source>
</evidence>
<dbReference type="InterPro" id="IPR036888">
    <property type="entry name" value="DNA_integrity_DisA_N_sf"/>
</dbReference>
<dbReference type="PANTHER" id="PTHR34185">
    <property type="entry name" value="DIADENYLATE CYCLASE"/>
    <property type="match status" value="1"/>
</dbReference>
<name>A0A3B1DXB8_9ZZZZ</name>
<feature type="domain" description="DAC" evidence="6">
    <location>
        <begin position="133"/>
        <end position="291"/>
    </location>
</feature>
<evidence type="ECO:0000313" key="7">
    <source>
        <dbReference type="EMBL" id="VAX40090.1"/>
    </source>
</evidence>
<evidence type="ECO:0000256" key="2">
    <source>
        <dbReference type="ARBA" id="ARBA00022679"/>
    </source>
</evidence>
<dbReference type="Pfam" id="PF02457">
    <property type="entry name" value="DAC"/>
    <property type="match status" value="1"/>
</dbReference>
<evidence type="ECO:0000256" key="4">
    <source>
        <dbReference type="ARBA" id="ARBA00022741"/>
    </source>
</evidence>
<keyword evidence="4" id="KW-0547">Nucleotide-binding</keyword>
<dbReference type="AlphaFoldDB" id="A0A3B1DXB8"/>
<dbReference type="GO" id="GO:0005524">
    <property type="term" value="F:ATP binding"/>
    <property type="evidence" value="ECO:0007669"/>
    <property type="project" value="UniProtKB-KW"/>
</dbReference>
<dbReference type="SUPFAM" id="SSF143597">
    <property type="entry name" value="YojJ-like"/>
    <property type="match status" value="1"/>
</dbReference>
<dbReference type="PROSITE" id="PS51794">
    <property type="entry name" value="DAC"/>
    <property type="match status" value="1"/>
</dbReference>
<reference evidence="7" key="1">
    <citation type="submission" date="2018-06" db="EMBL/GenBank/DDBJ databases">
        <authorList>
            <person name="Zhirakovskaya E."/>
        </authorList>
    </citation>
    <scope>NUCLEOTIDE SEQUENCE</scope>
</reference>
<organism evidence="7">
    <name type="scientific">hydrothermal vent metagenome</name>
    <dbReference type="NCBI Taxonomy" id="652676"/>
    <lineage>
        <taxon>unclassified sequences</taxon>
        <taxon>metagenomes</taxon>
        <taxon>ecological metagenomes</taxon>
    </lineage>
</organism>
<dbReference type="InterPro" id="IPR050338">
    <property type="entry name" value="DisA"/>
</dbReference>
<sequence>MKRIEISSQMGSLIKSARQIATENDADGILILAEVPYDFIAIKKQLRKVRLLIASDKPDVQRAAVDDNVDLVPLLDEPQTRQVQLSQALLEAIADELLSSGSKVVVMYSLFERNNIDSLSLVNLVEHLSKLTSRDLRRLETTVPLETLRIVVDLAVEIGKEGREGKPVGTLFVVGNHRKVIELSHEQIHDPFKGYSQKEKMIRDPRVRESMKEIAQVDGAFIVSSDGIVISAGRHLDAPAEDITLSAGLGSRHWAAAAVSKNTKAIAIAVSESNGTVRIFQDGYVVLRIEPMDRAMKWSKFETEPPATDD</sequence>
<dbReference type="HAMAP" id="MF_00840">
    <property type="entry name" value="DacZ"/>
    <property type="match status" value="1"/>
</dbReference>
<keyword evidence="5" id="KW-0067">ATP-binding</keyword>
<dbReference type="PIRSF" id="PIRSF019073">
    <property type="entry name" value="UCP019073"/>
    <property type="match status" value="1"/>
</dbReference>
<evidence type="ECO:0000256" key="5">
    <source>
        <dbReference type="ARBA" id="ARBA00022840"/>
    </source>
</evidence>
<keyword evidence="3" id="KW-0548">Nucleotidyltransferase</keyword>
<dbReference type="Gene3D" id="3.40.1700.10">
    <property type="entry name" value="DNA integrity scanning protein, DisA, N-terminal domain"/>
    <property type="match status" value="1"/>
</dbReference>
<dbReference type="GO" id="GO:0106408">
    <property type="term" value="F:diadenylate cyclase activity"/>
    <property type="evidence" value="ECO:0007669"/>
    <property type="project" value="UniProtKB-EC"/>
</dbReference>
<proteinExistence type="inferred from homology"/>
<keyword evidence="2" id="KW-0808">Transferase</keyword>
<dbReference type="EMBL" id="UOGL01000400">
    <property type="protein sequence ID" value="VAX40090.1"/>
    <property type="molecule type" value="Genomic_DNA"/>
</dbReference>
<dbReference type="Pfam" id="PF21755">
    <property type="entry name" value="DacZ_P"/>
    <property type="match status" value="1"/>
</dbReference>
<evidence type="ECO:0000259" key="6">
    <source>
        <dbReference type="PROSITE" id="PS51794"/>
    </source>
</evidence>
<comment type="catalytic activity">
    <reaction evidence="1">
        <text>2 ATP = 3',3'-c-di-AMP + 2 diphosphate</text>
        <dbReference type="Rhea" id="RHEA:35655"/>
        <dbReference type="ChEBI" id="CHEBI:30616"/>
        <dbReference type="ChEBI" id="CHEBI:33019"/>
        <dbReference type="ChEBI" id="CHEBI:71500"/>
        <dbReference type="EC" id="2.7.7.85"/>
    </reaction>
</comment>
<dbReference type="PANTHER" id="PTHR34185:SF1">
    <property type="entry name" value="DIADENYLATE CYCLASE"/>
    <property type="match status" value="1"/>
</dbReference>
<dbReference type="InterPro" id="IPR014499">
    <property type="entry name" value="DAC_DacZ"/>
</dbReference>
<accession>A0A3B1DXB8</accession>
<protein>
    <recommendedName>
        <fullName evidence="6">DAC domain-containing protein</fullName>
    </recommendedName>
</protein>